<keyword evidence="3" id="KW-0175">Coiled coil</keyword>
<dbReference type="AlphaFoldDB" id="A0A1H3CDH8"/>
<dbReference type="InterPro" id="IPR008927">
    <property type="entry name" value="6-PGluconate_DH-like_C_sf"/>
</dbReference>
<protein>
    <submittedName>
        <fullName evidence="6">3-hydroxyacyl-CoA dehydrogenase</fullName>
    </submittedName>
</protein>
<dbReference type="GO" id="GO:0070403">
    <property type="term" value="F:NAD+ binding"/>
    <property type="evidence" value="ECO:0007669"/>
    <property type="project" value="InterPro"/>
</dbReference>
<dbReference type="InterPro" id="IPR006176">
    <property type="entry name" value="3-OHacyl-CoA_DH_NAD-bd"/>
</dbReference>
<dbReference type="SUPFAM" id="SSF51735">
    <property type="entry name" value="NAD(P)-binding Rossmann-fold domains"/>
    <property type="match status" value="1"/>
</dbReference>
<dbReference type="GO" id="GO:0006631">
    <property type="term" value="P:fatty acid metabolic process"/>
    <property type="evidence" value="ECO:0007669"/>
    <property type="project" value="InterPro"/>
</dbReference>
<dbReference type="InterPro" id="IPR013328">
    <property type="entry name" value="6PGD_dom2"/>
</dbReference>
<dbReference type="InterPro" id="IPR022694">
    <property type="entry name" value="3-OHacyl-CoA_DH"/>
</dbReference>
<evidence type="ECO:0000256" key="1">
    <source>
        <dbReference type="ARBA" id="ARBA00023002"/>
    </source>
</evidence>
<feature type="coiled-coil region" evidence="3">
    <location>
        <begin position="294"/>
        <end position="321"/>
    </location>
</feature>
<dbReference type="EMBL" id="FNNB01000008">
    <property type="protein sequence ID" value="SDX52166.1"/>
    <property type="molecule type" value="Genomic_DNA"/>
</dbReference>
<feature type="domain" description="3-hydroxyacyl-CoA dehydrogenase NAD binding" evidence="5">
    <location>
        <begin position="24"/>
        <end position="195"/>
    </location>
</feature>
<name>A0A1H3CDH8_9RHOB</name>
<evidence type="ECO:0000256" key="3">
    <source>
        <dbReference type="SAM" id="Coils"/>
    </source>
</evidence>
<dbReference type="PANTHER" id="PTHR48075">
    <property type="entry name" value="3-HYDROXYACYL-COA DEHYDROGENASE FAMILY PROTEIN"/>
    <property type="match status" value="1"/>
</dbReference>
<dbReference type="Proteomes" id="UP000183076">
    <property type="component" value="Unassembled WGS sequence"/>
</dbReference>
<proteinExistence type="predicted"/>
<organism evidence="6 7">
    <name type="scientific">Sulfitobacter pontiacus</name>
    <dbReference type="NCBI Taxonomy" id="60137"/>
    <lineage>
        <taxon>Bacteria</taxon>
        <taxon>Pseudomonadati</taxon>
        <taxon>Pseudomonadota</taxon>
        <taxon>Alphaproteobacteria</taxon>
        <taxon>Rhodobacterales</taxon>
        <taxon>Roseobacteraceae</taxon>
        <taxon>Sulfitobacter</taxon>
    </lineage>
</organism>
<dbReference type="PIRSF" id="PIRSF000105">
    <property type="entry name" value="HCDH"/>
    <property type="match status" value="1"/>
</dbReference>
<feature type="domain" description="3-hydroxyacyl-CoA dehydrogenase C-terminal" evidence="4">
    <location>
        <begin position="199"/>
        <end position="267"/>
    </location>
</feature>
<dbReference type="Gene3D" id="1.10.1040.10">
    <property type="entry name" value="N-(1-d-carboxylethyl)-l-norvaline Dehydrogenase, domain 2"/>
    <property type="match status" value="1"/>
</dbReference>
<evidence type="ECO:0000259" key="4">
    <source>
        <dbReference type="Pfam" id="PF00725"/>
    </source>
</evidence>
<dbReference type="Gene3D" id="3.40.50.720">
    <property type="entry name" value="NAD(P)-binding Rossmann-like Domain"/>
    <property type="match status" value="1"/>
</dbReference>
<sequence length="327" mass="34823">MCLKTGRKRCCRLTDTTSMMPRCTVAVIGCGLIGASWAALFQHAGHSVRAWDPDTGARDGFAARVAGPLAQLQEISAGAAPQGALSIHESLQDALQDVVLIQENAPENVPLKHQLYAQIETIVAPDVIIASSTSAHPWSDLVPGMRHPGRLITAHPFNPPHLVPLVEVYGPDTNVLDWAEGFYRSLGSAPVRLKKDAVGHIANRLSSALWREAVHIVAEGIADVDAVDQALVNGPGLRWSVLGAHMAYHLGGGAGGMAGYLAHLGPSQQKRWDNLGAPTLDAETCARLVDGVNIEAAGRSIAQLEAERDAALIELAQMRKRLADRKA</sequence>
<dbReference type="GO" id="GO:0016616">
    <property type="term" value="F:oxidoreductase activity, acting on the CH-OH group of donors, NAD or NADP as acceptor"/>
    <property type="evidence" value="ECO:0007669"/>
    <property type="project" value="InterPro"/>
</dbReference>
<keyword evidence="1" id="KW-0560">Oxidoreductase</keyword>
<reference evidence="7" key="1">
    <citation type="submission" date="2016-10" db="EMBL/GenBank/DDBJ databases">
        <authorList>
            <person name="Varghese N."/>
            <person name="Submissions S."/>
        </authorList>
    </citation>
    <scope>NUCLEOTIDE SEQUENCE [LARGE SCALE GENOMIC DNA]</scope>
    <source>
        <strain evidence="7">DSM 10014</strain>
    </source>
</reference>
<evidence type="ECO:0000313" key="6">
    <source>
        <dbReference type="EMBL" id="SDX52166.1"/>
    </source>
</evidence>
<dbReference type="PANTHER" id="PTHR48075:SF5">
    <property type="entry name" value="3-HYDROXYBUTYRYL-COA DEHYDROGENASE"/>
    <property type="match status" value="1"/>
</dbReference>
<dbReference type="Pfam" id="PF00725">
    <property type="entry name" value="3HCDH"/>
    <property type="match status" value="1"/>
</dbReference>
<dbReference type="InterPro" id="IPR036291">
    <property type="entry name" value="NAD(P)-bd_dom_sf"/>
</dbReference>
<dbReference type="SUPFAM" id="SSF48179">
    <property type="entry name" value="6-phosphogluconate dehydrogenase C-terminal domain-like"/>
    <property type="match status" value="1"/>
</dbReference>
<dbReference type="STRING" id="60137.SAMN04488041_108107"/>
<accession>A0A1H3CDH8</accession>
<gene>
    <name evidence="6" type="ORF">SAMN04488041_108107</name>
</gene>
<dbReference type="InterPro" id="IPR006108">
    <property type="entry name" value="3HC_DH_C"/>
</dbReference>
<dbReference type="Pfam" id="PF02737">
    <property type="entry name" value="3HCDH_N"/>
    <property type="match status" value="1"/>
</dbReference>
<evidence type="ECO:0000259" key="5">
    <source>
        <dbReference type="Pfam" id="PF02737"/>
    </source>
</evidence>
<evidence type="ECO:0000313" key="7">
    <source>
        <dbReference type="Proteomes" id="UP000183076"/>
    </source>
</evidence>
<feature type="site" description="Important for catalytic activity" evidence="2">
    <location>
        <position position="155"/>
    </location>
</feature>
<evidence type="ECO:0000256" key="2">
    <source>
        <dbReference type="PIRSR" id="PIRSR000105-1"/>
    </source>
</evidence>